<dbReference type="PANTHER" id="PTHR21724">
    <property type="entry name" value="SHKT DOMAIN-CONTAINING PROTEIN"/>
    <property type="match status" value="1"/>
</dbReference>
<evidence type="ECO:0000313" key="4">
    <source>
        <dbReference type="Proteomes" id="UP000054047"/>
    </source>
</evidence>
<feature type="domain" description="ShKT" evidence="2">
    <location>
        <begin position="116"/>
        <end position="152"/>
    </location>
</feature>
<dbReference type="OrthoDB" id="5873472at2759"/>
<dbReference type="AlphaFoldDB" id="A0A0C2GAI5"/>
<keyword evidence="4" id="KW-1185">Reference proteome</keyword>
<dbReference type="Gene3D" id="1.10.10.1870">
    <property type="entry name" value="ShTK domain-like"/>
    <property type="match status" value="1"/>
</dbReference>
<dbReference type="Gene3D" id="1.10.10.1940">
    <property type="match status" value="2"/>
</dbReference>
<accession>A0A0C2GAI5</accession>
<organism evidence="3 4">
    <name type="scientific">Ancylostoma duodenale</name>
    <dbReference type="NCBI Taxonomy" id="51022"/>
    <lineage>
        <taxon>Eukaryota</taxon>
        <taxon>Metazoa</taxon>
        <taxon>Ecdysozoa</taxon>
        <taxon>Nematoda</taxon>
        <taxon>Chromadorea</taxon>
        <taxon>Rhabditida</taxon>
        <taxon>Rhabditina</taxon>
        <taxon>Rhabditomorpha</taxon>
        <taxon>Strongyloidea</taxon>
        <taxon>Ancylostomatidae</taxon>
        <taxon>Ancylostomatinae</taxon>
        <taxon>Ancylostoma</taxon>
    </lineage>
</organism>
<proteinExistence type="predicted"/>
<reference evidence="3 4" key="1">
    <citation type="submission" date="2013-12" db="EMBL/GenBank/DDBJ databases">
        <title>Draft genome of the parsitic nematode Ancylostoma duodenale.</title>
        <authorList>
            <person name="Mitreva M."/>
        </authorList>
    </citation>
    <scope>NUCLEOTIDE SEQUENCE [LARGE SCALE GENOMIC DNA]</scope>
    <source>
        <strain evidence="3 4">Zhejiang</strain>
    </source>
</reference>
<dbReference type="PROSITE" id="PS51670">
    <property type="entry name" value="SHKT"/>
    <property type="match status" value="2"/>
</dbReference>
<dbReference type="Pfam" id="PF01549">
    <property type="entry name" value="ShK"/>
    <property type="match status" value="3"/>
</dbReference>
<protein>
    <submittedName>
        <fullName evidence="3">ShTK domain protein</fullName>
    </submittedName>
</protein>
<dbReference type="PANTHER" id="PTHR21724:SF0">
    <property type="entry name" value="SHKT DOMAIN-CONTAINING PROTEIN"/>
    <property type="match status" value="1"/>
</dbReference>
<feature type="domain" description="ShKT" evidence="2">
    <location>
        <begin position="69"/>
        <end position="103"/>
    </location>
</feature>
<name>A0A0C2GAI5_9BILA</name>
<dbReference type="SMART" id="SM00254">
    <property type="entry name" value="ShKT"/>
    <property type="match status" value="3"/>
</dbReference>
<feature type="disulfide bond" evidence="1">
    <location>
        <begin position="69"/>
        <end position="103"/>
    </location>
</feature>
<evidence type="ECO:0000256" key="1">
    <source>
        <dbReference type="PROSITE-ProRule" id="PRU01005"/>
    </source>
</evidence>
<dbReference type="Proteomes" id="UP000054047">
    <property type="component" value="Unassembled WGS sequence"/>
</dbReference>
<gene>
    <name evidence="3" type="ORF">ANCDUO_13926</name>
</gene>
<dbReference type="InterPro" id="IPR003582">
    <property type="entry name" value="ShKT_dom"/>
</dbReference>
<sequence length="152" mass="16551">MFETGVYSVCACSTDEDRKAKIFIAYFVDPRILCELVTPDMCNSAQWKKILVEDCPNTCGFCAETGGDCRDLATGCDVDPSICKSIPLQDFVKENCKRTCGFCSEGGGNGGSTADCGNDPKCTNWVRNGFCTNTFYTAEQKKKYCGKPCGLC</sequence>
<evidence type="ECO:0000313" key="3">
    <source>
        <dbReference type="EMBL" id="KIH55904.1"/>
    </source>
</evidence>
<comment type="caution">
    <text evidence="1">Lacks conserved residue(s) required for the propagation of feature annotation.</text>
</comment>
<dbReference type="EMBL" id="KN736543">
    <property type="protein sequence ID" value="KIH55904.1"/>
    <property type="molecule type" value="Genomic_DNA"/>
</dbReference>
<keyword evidence="1" id="KW-1015">Disulfide bond</keyword>
<evidence type="ECO:0000259" key="2">
    <source>
        <dbReference type="PROSITE" id="PS51670"/>
    </source>
</evidence>